<proteinExistence type="predicted"/>
<dbReference type="EMBL" id="FSRM01000001">
    <property type="protein sequence ID" value="SIO01345.1"/>
    <property type="molecule type" value="Genomic_DNA"/>
</dbReference>
<gene>
    <name evidence="4" type="ORF">SAMN05444168_2034</name>
</gene>
<protein>
    <submittedName>
        <fullName evidence="4">Response regulator receiver domain-containing protein</fullName>
    </submittedName>
</protein>
<accession>A0A1N6G1B8</accession>
<dbReference type="PROSITE" id="PS50110">
    <property type="entry name" value="RESPONSE_REGULATORY"/>
    <property type="match status" value="1"/>
</dbReference>
<reference evidence="4 5" key="1">
    <citation type="submission" date="2016-11" db="EMBL/GenBank/DDBJ databases">
        <authorList>
            <person name="Jaros S."/>
            <person name="Januszkiewicz K."/>
            <person name="Wedrychowicz H."/>
        </authorList>
    </citation>
    <scope>NUCLEOTIDE SEQUENCE [LARGE SCALE GENOMIC DNA]</scope>
    <source>
        <strain evidence="4 5">GAS86</strain>
    </source>
</reference>
<sequence>MDPFAPAPKVTVWRMPRPASLQNHLLMIADDDQLACQSAAQVLRLAGFEVLTAYSGQEALRLARAAQPAVAILDLSMRIGNGWDTATTLRDEAQEMLLIAHTGFSTHSEWQRAESCGFDAYFVKPCDHDRLIGLIREFLGSCPRANSD</sequence>
<dbReference type="Pfam" id="PF00072">
    <property type="entry name" value="Response_reg"/>
    <property type="match status" value="1"/>
</dbReference>
<evidence type="ECO:0000313" key="5">
    <source>
        <dbReference type="Proteomes" id="UP000184693"/>
    </source>
</evidence>
<dbReference type="Proteomes" id="UP000184693">
    <property type="component" value="Unassembled WGS sequence"/>
</dbReference>
<feature type="modified residue" description="4-aspartylphosphate" evidence="2">
    <location>
        <position position="74"/>
    </location>
</feature>
<dbReference type="InterPro" id="IPR001789">
    <property type="entry name" value="Sig_transdc_resp-reg_receiver"/>
</dbReference>
<dbReference type="RefSeq" id="WP_083611389.1">
    <property type="nucleotide sequence ID" value="NZ_FSRM01000001.1"/>
</dbReference>
<evidence type="ECO:0000256" key="1">
    <source>
        <dbReference type="ARBA" id="ARBA00022553"/>
    </source>
</evidence>
<feature type="domain" description="Response regulatory" evidence="3">
    <location>
        <begin position="25"/>
        <end position="139"/>
    </location>
</feature>
<dbReference type="AlphaFoldDB" id="A0A1N6G1B8"/>
<dbReference type="PANTHER" id="PTHR44591:SF3">
    <property type="entry name" value="RESPONSE REGULATORY DOMAIN-CONTAINING PROTEIN"/>
    <property type="match status" value="1"/>
</dbReference>
<dbReference type="InterPro" id="IPR050595">
    <property type="entry name" value="Bact_response_regulator"/>
</dbReference>
<keyword evidence="1 2" id="KW-0597">Phosphoprotein</keyword>
<dbReference type="OrthoDB" id="9105265at2"/>
<evidence type="ECO:0000259" key="3">
    <source>
        <dbReference type="PROSITE" id="PS50110"/>
    </source>
</evidence>
<evidence type="ECO:0000256" key="2">
    <source>
        <dbReference type="PROSITE-ProRule" id="PRU00169"/>
    </source>
</evidence>
<dbReference type="PANTHER" id="PTHR44591">
    <property type="entry name" value="STRESS RESPONSE REGULATOR PROTEIN 1"/>
    <property type="match status" value="1"/>
</dbReference>
<dbReference type="GO" id="GO:0000160">
    <property type="term" value="P:phosphorelay signal transduction system"/>
    <property type="evidence" value="ECO:0007669"/>
    <property type="project" value="InterPro"/>
</dbReference>
<name>A0A1N6G1B8_9BURK</name>
<dbReference type="SUPFAM" id="SSF52172">
    <property type="entry name" value="CheY-like"/>
    <property type="match status" value="1"/>
</dbReference>
<organism evidence="4 5">
    <name type="scientific">Paraburkholderia phenazinium</name>
    <dbReference type="NCBI Taxonomy" id="60549"/>
    <lineage>
        <taxon>Bacteria</taxon>
        <taxon>Pseudomonadati</taxon>
        <taxon>Pseudomonadota</taxon>
        <taxon>Betaproteobacteria</taxon>
        <taxon>Burkholderiales</taxon>
        <taxon>Burkholderiaceae</taxon>
        <taxon>Paraburkholderia</taxon>
    </lineage>
</organism>
<dbReference type="InterPro" id="IPR011006">
    <property type="entry name" value="CheY-like_superfamily"/>
</dbReference>
<evidence type="ECO:0000313" key="4">
    <source>
        <dbReference type="EMBL" id="SIO01345.1"/>
    </source>
</evidence>
<dbReference type="Gene3D" id="3.40.50.2300">
    <property type="match status" value="1"/>
</dbReference>
<dbReference type="SMART" id="SM00448">
    <property type="entry name" value="REC"/>
    <property type="match status" value="1"/>
</dbReference>